<dbReference type="Proteomes" id="UP000198850">
    <property type="component" value="Unassembled WGS sequence"/>
</dbReference>
<reference evidence="9 10" key="1">
    <citation type="submission" date="2016-10" db="EMBL/GenBank/DDBJ databases">
        <authorList>
            <person name="de Groot N.N."/>
        </authorList>
    </citation>
    <scope>NUCLEOTIDE SEQUENCE [LARGE SCALE GENOMIC DNA]</scope>
    <source>
        <strain evidence="9 10">DSM 19033</strain>
    </source>
</reference>
<evidence type="ECO:0000256" key="6">
    <source>
        <dbReference type="ARBA" id="ARBA00023136"/>
    </source>
</evidence>
<dbReference type="GO" id="GO:0005886">
    <property type="term" value="C:plasma membrane"/>
    <property type="evidence" value="ECO:0007669"/>
    <property type="project" value="UniProtKB-SubCell"/>
</dbReference>
<dbReference type="PANTHER" id="PTHR34582">
    <property type="entry name" value="UPF0702 TRANSMEMBRANE PROTEIN YCAP"/>
    <property type="match status" value="1"/>
</dbReference>
<dbReference type="OrthoDB" id="6538282at2"/>
<feature type="domain" description="YetF C-terminal" evidence="8">
    <location>
        <begin position="69"/>
        <end position="139"/>
    </location>
</feature>
<comment type="similarity">
    <text evidence="2">Belongs to the UPF0702 family.</text>
</comment>
<proteinExistence type="inferred from homology"/>
<keyword evidence="4 7" id="KW-0812">Transmembrane</keyword>
<feature type="transmembrane region" description="Helical" evidence="7">
    <location>
        <begin position="20"/>
        <end position="40"/>
    </location>
</feature>
<dbReference type="EMBL" id="FNRA01000014">
    <property type="protein sequence ID" value="SEB18288.1"/>
    <property type="molecule type" value="Genomic_DNA"/>
</dbReference>
<dbReference type="InterPro" id="IPR007353">
    <property type="entry name" value="DUF421"/>
</dbReference>
<keyword evidence="10" id="KW-1185">Reference proteome</keyword>
<evidence type="ECO:0000256" key="7">
    <source>
        <dbReference type="SAM" id="Phobius"/>
    </source>
</evidence>
<dbReference type="Pfam" id="PF04239">
    <property type="entry name" value="DUF421"/>
    <property type="match status" value="1"/>
</dbReference>
<dbReference type="AlphaFoldDB" id="A0A1H4HB55"/>
<gene>
    <name evidence="9" type="ORF">SAMN05443550_11487</name>
</gene>
<dbReference type="PANTHER" id="PTHR34582:SF6">
    <property type="entry name" value="UPF0702 TRANSMEMBRANE PROTEIN YCAP"/>
    <property type="match status" value="1"/>
</dbReference>
<keyword evidence="6 7" id="KW-0472">Membrane</keyword>
<evidence type="ECO:0000313" key="10">
    <source>
        <dbReference type="Proteomes" id="UP000198850"/>
    </source>
</evidence>
<keyword evidence="3" id="KW-1003">Cell membrane</keyword>
<organism evidence="9 10">
    <name type="scientific">Pedobacter hartonius</name>
    <dbReference type="NCBI Taxonomy" id="425514"/>
    <lineage>
        <taxon>Bacteria</taxon>
        <taxon>Pseudomonadati</taxon>
        <taxon>Bacteroidota</taxon>
        <taxon>Sphingobacteriia</taxon>
        <taxon>Sphingobacteriales</taxon>
        <taxon>Sphingobacteriaceae</taxon>
        <taxon>Pedobacter</taxon>
    </lineage>
</organism>
<evidence type="ECO:0000256" key="2">
    <source>
        <dbReference type="ARBA" id="ARBA00006448"/>
    </source>
</evidence>
<evidence type="ECO:0000259" key="8">
    <source>
        <dbReference type="Pfam" id="PF04239"/>
    </source>
</evidence>
<dbReference type="RefSeq" id="WP_090559708.1">
    <property type="nucleotide sequence ID" value="NZ_FNRA01000014.1"/>
</dbReference>
<evidence type="ECO:0000256" key="4">
    <source>
        <dbReference type="ARBA" id="ARBA00022692"/>
    </source>
</evidence>
<evidence type="ECO:0000313" key="9">
    <source>
        <dbReference type="EMBL" id="SEB18288.1"/>
    </source>
</evidence>
<sequence length="198" mass="22137">MFIIILITLRASGKRGIKQLSIFELVLIIGLGSAAGDPMFYEDVGLLSAITVFLVIILLYIGITKLTDKFTWLERLLEGKATYLLRDGEIILDAFKNSSLSRDDFFAELRLLNVEHLGQVQTVLIETSGEFSVLYFSEEKVRPGLTIFPHMLESQLTDNSTVACYNCGRLCSVPAGEQSCVICECDTWVIPMETKRQS</sequence>
<keyword evidence="5 7" id="KW-1133">Transmembrane helix</keyword>
<evidence type="ECO:0000256" key="1">
    <source>
        <dbReference type="ARBA" id="ARBA00004651"/>
    </source>
</evidence>
<feature type="transmembrane region" description="Helical" evidence="7">
    <location>
        <begin position="46"/>
        <end position="63"/>
    </location>
</feature>
<comment type="subcellular location">
    <subcellularLocation>
        <location evidence="1">Cell membrane</location>
        <topology evidence="1">Multi-pass membrane protein</topology>
    </subcellularLocation>
</comment>
<protein>
    <submittedName>
        <fullName evidence="9">Uncharacterized membrane protein YcaP, DUF421 family</fullName>
    </submittedName>
</protein>
<dbReference type="STRING" id="425514.SAMN05443550_11487"/>
<evidence type="ECO:0000256" key="3">
    <source>
        <dbReference type="ARBA" id="ARBA00022475"/>
    </source>
</evidence>
<accession>A0A1H4HB55</accession>
<evidence type="ECO:0000256" key="5">
    <source>
        <dbReference type="ARBA" id="ARBA00022989"/>
    </source>
</evidence>
<name>A0A1H4HB55_9SPHI</name>
<dbReference type="InterPro" id="IPR023090">
    <property type="entry name" value="UPF0702_alpha/beta_dom_sf"/>
</dbReference>
<dbReference type="Gene3D" id="3.30.240.20">
    <property type="entry name" value="bsu07140 like domains"/>
    <property type="match status" value="1"/>
</dbReference>